<evidence type="ECO:0000313" key="3">
    <source>
        <dbReference type="Proteomes" id="UP000031876"/>
    </source>
</evidence>
<dbReference type="KEGG" id="btw:BF38_6216"/>
<reference evidence="2 4" key="2">
    <citation type="submission" date="2020-05" db="EMBL/GenBank/DDBJ databases">
        <title>FDA dAtabase for Regulatory Grade micrObial Sequences (FDA-ARGOS): Supporting development and validation of Infectious Disease Dx tests.</title>
        <authorList>
            <person name="Nelson B."/>
            <person name="Plummer A."/>
            <person name="Tallon L."/>
            <person name="Sadzewicz L."/>
            <person name="Zhao X."/>
            <person name="Vavikolanu K."/>
            <person name="Mehta A."/>
            <person name="Aluvathingal J."/>
            <person name="Nadendla S."/>
            <person name="Myers T."/>
            <person name="Yan Y."/>
            <person name="Sichtig H."/>
        </authorList>
    </citation>
    <scope>NUCLEOTIDE SEQUENCE [LARGE SCALE GENOMIC DNA]</scope>
    <source>
        <strain evidence="2 4">FDAARGOS_795</strain>
        <plasmid evidence="2 4">unnamed2</plasmid>
    </source>
</reference>
<keyword evidence="2" id="KW-0614">Plasmid</keyword>
<name>A0A0B5NBK2_BACTU</name>
<proteinExistence type="predicted"/>
<protein>
    <submittedName>
        <fullName evidence="2">Uncharacterized protein</fullName>
    </submittedName>
</protein>
<dbReference type="EMBL" id="CP009333">
    <property type="protein sequence ID" value="AJG73775.1"/>
    <property type="molecule type" value="Genomic_DNA"/>
</dbReference>
<evidence type="ECO:0000313" key="1">
    <source>
        <dbReference type="EMBL" id="AJG73775.1"/>
    </source>
</evidence>
<evidence type="ECO:0000313" key="4">
    <source>
        <dbReference type="Proteomes" id="UP000501107"/>
    </source>
</evidence>
<dbReference type="EMBL" id="CP053978">
    <property type="protein sequence ID" value="QKH22566.1"/>
    <property type="molecule type" value="Genomic_DNA"/>
</dbReference>
<gene>
    <name evidence="1" type="ORF">BF38_6216</name>
    <name evidence="2" type="ORF">FOC89_00840</name>
</gene>
<evidence type="ECO:0000313" key="2">
    <source>
        <dbReference type="EMBL" id="QKH22566.1"/>
    </source>
</evidence>
<organism evidence="2 4">
    <name type="scientific">Bacillus thuringiensis</name>
    <dbReference type="NCBI Taxonomy" id="1428"/>
    <lineage>
        <taxon>Bacteria</taxon>
        <taxon>Bacillati</taxon>
        <taxon>Bacillota</taxon>
        <taxon>Bacilli</taxon>
        <taxon>Bacillales</taxon>
        <taxon>Bacillaceae</taxon>
        <taxon>Bacillus</taxon>
        <taxon>Bacillus cereus group</taxon>
    </lineage>
</organism>
<dbReference type="Proteomes" id="UP000501107">
    <property type="component" value="Plasmid unnamed2"/>
</dbReference>
<dbReference type="Proteomes" id="UP000031876">
    <property type="component" value="Plasmid 4"/>
</dbReference>
<geneLocation type="plasmid" evidence="1 3">
    <name>4</name>
</geneLocation>
<accession>A0A0B5NBK2</accession>
<reference evidence="1 3" key="1">
    <citation type="journal article" date="2015" name="Genome Announc.">
        <title>Complete genome sequences for 35 biothreat assay-relevant bacillus species.</title>
        <authorList>
            <person name="Johnson S.L."/>
            <person name="Daligault H.E."/>
            <person name="Davenport K.W."/>
            <person name="Jaissle J."/>
            <person name="Frey K.G."/>
            <person name="Ladner J.T."/>
            <person name="Broomall S.M."/>
            <person name="Bishop-Lilly K.A."/>
            <person name="Bruce D.C."/>
            <person name="Gibbons H.S."/>
            <person name="Coyne S.R."/>
            <person name="Lo C.C."/>
            <person name="Meincke L."/>
            <person name="Munk A.C."/>
            <person name="Koroleva G.I."/>
            <person name="Rosenzweig C.N."/>
            <person name="Palacios G.F."/>
            <person name="Redden C.L."/>
            <person name="Minogue T.D."/>
            <person name="Chain P.S."/>
        </authorList>
    </citation>
    <scope>NUCLEOTIDE SEQUENCE [LARGE SCALE GENOMIC DNA]</scope>
    <source>
        <strain evidence="1 3">HD1011</strain>
        <plasmid evidence="1 3">4</plasmid>
    </source>
</reference>
<sequence>MKINLSEKQVEEIKNDLLAGNVARFEYDGKMFFVRLDKVSFNEKDNAVNHAVKLQEAFSNVVKDVMSQVGQQNAFTTFARNKFKDVFPHGKIITIYFGSNDKFDTPFPHELISKNDWDTQIEMKHNYQ</sequence>
<dbReference type="AlphaFoldDB" id="A0A0B5NBK2"/>
<geneLocation type="plasmid" evidence="2 4">
    <name>unnamed2</name>
</geneLocation>
<dbReference type="RefSeq" id="WP_000700619.1">
    <property type="nucleotide sequence ID" value="NZ_CP009333.1"/>
</dbReference>